<proteinExistence type="inferred from homology"/>
<dbReference type="Pfam" id="PF07478">
    <property type="entry name" value="Dala_Dala_lig_C"/>
    <property type="match status" value="1"/>
</dbReference>
<reference evidence="5" key="1">
    <citation type="journal article" date="2020" name="Stud. Mycol.">
        <title>101 Dothideomycetes genomes: a test case for predicting lifestyles and emergence of pathogens.</title>
        <authorList>
            <person name="Haridas S."/>
            <person name="Albert R."/>
            <person name="Binder M."/>
            <person name="Bloem J."/>
            <person name="Labutti K."/>
            <person name="Salamov A."/>
            <person name="Andreopoulos B."/>
            <person name="Baker S."/>
            <person name="Barry K."/>
            <person name="Bills G."/>
            <person name="Bluhm B."/>
            <person name="Cannon C."/>
            <person name="Castanera R."/>
            <person name="Culley D."/>
            <person name="Daum C."/>
            <person name="Ezra D."/>
            <person name="Gonzalez J."/>
            <person name="Henrissat B."/>
            <person name="Kuo A."/>
            <person name="Liang C."/>
            <person name="Lipzen A."/>
            <person name="Lutzoni F."/>
            <person name="Magnuson J."/>
            <person name="Mondo S."/>
            <person name="Nolan M."/>
            <person name="Ohm R."/>
            <person name="Pangilinan J."/>
            <person name="Park H.-J."/>
            <person name="Ramirez L."/>
            <person name="Alfaro M."/>
            <person name="Sun H."/>
            <person name="Tritt A."/>
            <person name="Yoshinaga Y."/>
            <person name="Zwiers L.-H."/>
            <person name="Turgeon B."/>
            <person name="Goodwin S."/>
            <person name="Spatafora J."/>
            <person name="Crous P."/>
            <person name="Grigoriev I."/>
        </authorList>
    </citation>
    <scope>NUCLEOTIDE SEQUENCE</scope>
    <source>
        <strain evidence="5">CBS 690.94</strain>
    </source>
</reference>
<dbReference type="OrthoDB" id="422362at2759"/>
<dbReference type="InterPro" id="IPR011761">
    <property type="entry name" value="ATP-grasp"/>
</dbReference>
<accession>A0A9P4PTF2</accession>
<name>A0A9P4PTF2_9PLEO</name>
<evidence type="ECO:0000256" key="2">
    <source>
        <dbReference type="ARBA" id="ARBA00022598"/>
    </source>
</evidence>
<evidence type="ECO:0000256" key="3">
    <source>
        <dbReference type="PROSITE-ProRule" id="PRU00409"/>
    </source>
</evidence>
<dbReference type="InterPro" id="IPR013815">
    <property type="entry name" value="ATP_grasp_subdomain_1"/>
</dbReference>
<keyword evidence="3 5" id="KW-0067">ATP-binding</keyword>
<keyword evidence="3" id="KW-0547">Nucleotide-binding</keyword>
<evidence type="ECO:0000259" key="4">
    <source>
        <dbReference type="PROSITE" id="PS50975"/>
    </source>
</evidence>
<dbReference type="PANTHER" id="PTHR23132:SF23">
    <property type="entry name" value="D-ALANINE--D-ALANINE LIGASE B"/>
    <property type="match status" value="1"/>
</dbReference>
<dbReference type="Gene3D" id="3.30.470.20">
    <property type="entry name" value="ATP-grasp fold, B domain"/>
    <property type="match status" value="1"/>
</dbReference>
<dbReference type="SUPFAM" id="SSF56059">
    <property type="entry name" value="Glutathione synthetase ATP-binding domain-like"/>
    <property type="match status" value="1"/>
</dbReference>
<protein>
    <submittedName>
        <fullName evidence="5">Glutathione synthetase ATP-binding domain-like protein</fullName>
    </submittedName>
</protein>
<evidence type="ECO:0000313" key="5">
    <source>
        <dbReference type="EMBL" id="KAF2448619.1"/>
    </source>
</evidence>
<sequence>MWALSRSYQIPPTRVSRLFARPCRSFSTSAHLARSEHHTGTTRPRVAVLYQELDPPLINGVRKPKKPGYKDSGADIAYVLVHHCGLDVVTPSSSPDPANDSDWVFGDTESGIISAVERKATHLWANTVLFANHPLQTSGKLDEVAKHLKIVGQPPKLVELYDDKNYVNGLLRAKGYFRLPPAQLVRNEQELEHVLSKRRPYPVVGKPVRGRGSHGVKVCRSNEDLLHHCKDLLSQQSSVIVEDYLPGIEGTVTVVPFKIDHQRGYYALPVVERFNHIDDIAPYSGAVAVMENSRVVTREEHERDLTYIDIQQQCMEVARELQVTAPIRIDVRRISKAKSSPFAMFDVNIKPNMTGPGRPGRENQASLTALAAAGDGSDYADLLLRILQGSSTLYDWRKVEPPK</sequence>
<keyword evidence="6" id="KW-1185">Reference proteome</keyword>
<keyword evidence="2" id="KW-0436">Ligase</keyword>
<evidence type="ECO:0000313" key="6">
    <source>
        <dbReference type="Proteomes" id="UP000799764"/>
    </source>
</evidence>
<dbReference type="PANTHER" id="PTHR23132">
    <property type="entry name" value="D-ALANINE--D-ALANINE LIGASE"/>
    <property type="match status" value="1"/>
</dbReference>
<organism evidence="5 6">
    <name type="scientific">Karstenula rhodostoma CBS 690.94</name>
    <dbReference type="NCBI Taxonomy" id="1392251"/>
    <lineage>
        <taxon>Eukaryota</taxon>
        <taxon>Fungi</taxon>
        <taxon>Dikarya</taxon>
        <taxon>Ascomycota</taxon>
        <taxon>Pezizomycotina</taxon>
        <taxon>Dothideomycetes</taxon>
        <taxon>Pleosporomycetidae</taxon>
        <taxon>Pleosporales</taxon>
        <taxon>Massarineae</taxon>
        <taxon>Didymosphaeriaceae</taxon>
        <taxon>Karstenula</taxon>
    </lineage>
</organism>
<dbReference type="Proteomes" id="UP000799764">
    <property type="component" value="Unassembled WGS sequence"/>
</dbReference>
<dbReference type="GO" id="GO:0005524">
    <property type="term" value="F:ATP binding"/>
    <property type="evidence" value="ECO:0007669"/>
    <property type="project" value="UniProtKB-UniRule"/>
</dbReference>
<dbReference type="PROSITE" id="PS50975">
    <property type="entry name" value="ATP_GRASP"/>
    <property type="match status" value="1"/>
</dbReference>
<dbReference type="InterPro" id="IPR011095">
    <property type="entry name" value="Dala_Dala_lig_C"/>
</dbReference>
<dbReference type="Gene3D" id="3.30.1490.20">
    <property type="entry name" value="ATP-grasp fold, A domain"/>
    <property type="match status" value="1"/>
</dbReference>
<dbReference type="AlphaFoldDB" id="A0A9P4PTF2"/>
<dbReference type="GO" id="GO:0046872">
    <property type="term" value="F:metal ion binding"/>
    <property type="evidence" value="ECO:0007669"/>
    <property type="project" value="InterPro"/>
</dbReference>
<dbReference type="GO" id="GO:0008716">
    <property type="term" value="F:D-alanine-D-alanine ligase activity"/>
    <property type="evidence" value="ECO:0007669"/>
    <property type="project" value="InterPro"/>
</dbReference>
<evidence type="ECO:0000256" key="1">
    <source>
        <dbReference type="ARBA" id="ARBA00010871"/>
    </source>
</evidence>
<feature type="domain" description="ATP-grasp" evidence="4">
    <location>
        <begin position="169"/>
        <end position="388"/>
    </location>
</feature>
<dbReference type="EMBL" id="MU001495">
    <property type="protein sequence ID" value="KAF2448619.1"/>
    <property type="molecule type" value="Genomic_DNA"/>
</dbReference>
<gene>
    <name evidence="5" type="ORF">P171DRAFT_428665</name>
</gene>
<comment type="similarity">
    <text evidence="1">Belongs to the D-alanine--D-alanine ligase family.</text>
</comment>
<comment type="caution">
    <text evidence="5">The sequence shown here is derived from an EMBL/GenBank/DDBJ whole genome shotgun (WGS) entry which is preliminary data.</text>
</comment>